<dbReference type="PANTHER" id="PTHR22691:SF1">
    <property type="entry name" value="CENTROSOMAL PROTEIN CCDC61"/>
    <property type="match status" value="1"/>
</dbReference>
<keyword evidence="5" id="KW-0966">Cell projection</keyword>
<dbReference type="InterPro" id="IPR049733">
    <property type="entry name" value="CCDC61_N"/>
</dbReference>
<feature type="coiled-coil region" evidence="10">
    <location>
        <begin position="162"/>
        <end position="295"/>
    </location>
</feature>
<protein>
    <recommendedName>
        <fullName evidence="7">Centrosomal protein CCDC61</fullName>
    </recommendedName>
    <alternativeName>
        <fullName evidence="8">Coiled-coil domain-containing protein 61</fullName>
    </alternativeName>
    <alternativeName>
        <fullName evidence="9">VFL3 homolog</fullName>
    </alternativeName>
</protein>
<feature type="region of interest" description="Disordered" evidence="11">
    <location>
        <begin position="295"/>
        <end position="348"/>
    </location>
</feature>
<evidence type="ECO:0000256" key="5">
    <source>
        <dbReference type="ARBA" id="ARBA00023273"/>
    </source>
</evidence>
<comment type="caution">
    <text evidence="12">The sequence shown here is derived from an EMBL/GenBank/DDBJ whole genome shotgun (WGS) entry which is preliminary data.</text>
</comment>
<evidence type="ECO:0000256" key="9">
    <source>
        <dbReference type="ARBA" id="ARBA00042326"/>
    </source>
</evidence>
<evidence type="ECO:0000256" key="6">
    <source>
        <dbReference type="ARBA" id="ARBA00038217"/>
    </source>
</evidence>
<name>A0A7D9HXX2_PARCT</name>
<dbReference type="GO" id="GO:0036064">
    <property type="term" value="C:ciliary basal body"/>
    <property type="evidence" value="ECO:0007669"/>
    <property type="project" value="TreeGrafter"/>
</dbReference>
<evidence type="ECO:0000256" key="4">
    <source>
        <dbReference type="ARBA" id="ARBA00023212"/>
    </source>
</evidence>
<comment type="subcellular location">
    <subcellularLocation>
        <location evidence="1">Cytoplasm</location>
        <location evidence="1">Cytoskeleton</location>
        <location evidence="1">Cilium basal body</location>
    </subcellularLocation>
</comment>
<evidence type="ECO:0000256" key="8">
    <source>
        <dbReference type="ARBA" id="ARBA00041518"/>
    </source>
</evidence>
<keyword evidence="3 10" id="KW-0175">Coiled coil</keyword>
<keyword evidence="2" id="KW-0963">Cytoplasm</keyword>
<sequence>MSAKRAAQRIEKMPDSGSLSARHIFRGIEYIVSMFVRDEVVVVEAEDRLTADQWRAEFDARYIEDLTHKTGNFKQFKVFVNMLESALNKDSPSVSLDLLTYADLQSLREQKPGIGTNNIPGARAASQLATKRYLILTYTVEFDRIHYPLPLPYVGKPDPVHLQDINRKLNEEIKNLKNQLTKEAQSYQAEKKQKQLDNLLNEKENVEREYNTFQREVKHSSLADTAKEIRVLKKVVKNLEGELLKEKTKYQKILAKKSQENRDLLEELKEARANERNLRARCRNLTNELAMLKRQGAKIRQSPSAGSVSRTSSAKKTNYIPRRVTSQERKVTPQTRRRTRSPSPAVNIPRFDPTAYPFIKYKFTLTVSSLQRLVFCM</sequence>
<evidence type="ECO:0000256" key="10">
    <source>
        <dbReference type="SAM" id="Coils"/>
    </source>
</evidence>
<evidence type="ECO:0000256" key="11">
    <source>
        <dbReference type="SAM" id="MobiDB-lite"/>
    </source>
</evidence>
<gene>
    <name evidence="12" type="ORF">PACLA_8A083858</name>
</gene>
<dbReference type="AlphaFoldDB" id="A0A7D9HXX2"/>
<dbReference type="PANTHER" id="PTHR22691">
    <property type="entry name" value="YEAST SPT2-RELATED"/>
    <property type="match status" value="1"/>
</dbReference>
<evidence type="ECO:0000256" key="1">
    <source>
        <dbReference type="ARBA" id="ARBA00004120"/>
    </source>
</evidence>
<dbReference type="OrthoDB" id="568137at2759"/>
<dbReference type="EMBL" id="CACRXK020002870">
    <property type="protein sequence ID" value="CAB3996439.1"/>
    <property type="molecule type" value="Genomic_DNA"/>
</dbReference>
<proteinExistence type="inferred from homology"/>
<keyword evidence="4" id="KW-0206">Cytoskeleton</keyword>
<keyword evidence="13" id="KW-1185">Reference proteome</keyword>
<reference evidence="12" key="1">
    <citation type="submission" date="2020-04" db="EMBL/GenBank/DDBJ databases">
        <authorList>
            <person name="Alioto T."/>
            <person name="Alioto T."/>
            <person name="Gomez Garrido J."/>
        </authorList>
    </citation>
    <scope>NUCLEOTIDE SEQUENCE</scope>
    <source>
        <strain evidence="12">A484AB</strain>
    </source>
</reference>
<dbReference type="CDD" id="cd22284">
    <property type="entry name" value="HD_CCDC61_N"/>
    <property type="match status" value="1"/>
</dbReference>
<feature type="compositionally biased region" description="Polar residues" evidence="11">
    <location>
        <begin position="301"/>
        <end position="316"/>
    </location>
</feature>
<evidence type="ECO:0000313" key="13">
    <source>
        <dbReference type="Proteomes" id="UP001152795"/>
    </source>
</evidence>
<evidence type="ECO:0000256" key="3">
    <source>
        <dbReference type="ARBA" id="ARBA00023054"/>
    </source>
</evidence>
<evidence type="ECO:0000256" key="2">
    <source>
        <dbReference type="ARBA" id="ARBA00022490"/>
    </source>
</evidence>
<comment type="similarity">
    <text evidence="6">Belongs to the CCDC61 family.</text>
</comment>
<accession>A0A7D9HXX2</accession>
<evidence type="ECO:0000256" key="7">
    <source>
        <dbReference type="ARBA" id="ARBA00040683"/>
    </source>
</evidence>
<evidence type="ECO:0000313" key="12">
    <source>
        <dbReference type="EMBL" id="CAB3996439.1"/>
    </source>
</evidence>
<dbReference type="Proteomes" id="UP001152795">
    <property type="component" value="Unassembled WGS sequence"/>
</dbReference>
<organism evidence="12 13">
    <name type="scientific">Paramuricea clavata</name>
    <name type="common">Red gorgonian</name>
    <name type="synonym">Violescent sea-whip</name>
    <dbReference type="NCBI Taxonomy" id="317549"/>
    <lineage>
        <taxon>Eukaryota</taxon>
        <taxon>Metazoa</taxon>
        <taxon>Cnidaria</taxon>
        <taxon>Anthozoa</taxon>
        <taxon>Octocorallia</taxon>
        <taxon>Malacalcyonacea</taxon>
        <taxon>Plexauridae</taxon>
        <taxon>Paramuricea</taxon>
    </lineage>
</organism>